<feature type="transmembrane region" description="Helical" evidence="6">
    <location>
        <begin position="6"/>
        <end position="22"/>
    </location>
</feature>
<gene>
    <name evidence="8" type="ORF">K461DRAFT_325006</name>
</gene>
<organism evidence="8 9">
    <name type="scientific">Myriangium duriaei CBS 260.36</name>
    <dbReference type="NCBI Taxonomy" id="1168546"/>
    <lineage>
        <taxon>Eukaryota</taxon>
        <taxon>Fungi</taxon>
        <taxon>Dikarya</taxon>
        <taxon>Ascomycota</taxon>
        <taxon>Pezizomycotina</taxon>
        <taxon>Dothideomycetes</taxon>
        <taxon>Dothideomycetidae</taxon>
        <taxon>Myriangiales</taxon>
        <taxon>Myriangiaceae</taxon>
        <taxon>Myriangium</taxon>
    </lineage>
</organism>
<comment type="similarity">
    <text evidence="5">Belongs to the SAT4 family.</text>
</comment>
<feature type="transmembrane region" description="Helical" evidence="6">
    <location>
        <begin position="163"/>
        <end position="183"/>
    </location>
</feature>
<keyword evidence="4 6" id="KW-0472">Membrane</keyword>
<dbReference type="GO" id="GO:0016020">
    <property type="term" value="C:membrane"/>
    <property type="evidence" value="ECO:0007669"/>
    <property type="project" value="UniProtKB-SubCell"/>
</dbReference>
<comment type="caution">
    <text evidence="8">The sequence shown here is derived from an EMBL/GenBank/DDBJ whole genome shotgun (WGS) entry which is preliminary data.</text>
</comment>
<evidence type="ECO:0000256" key="6">
    <source>
        <dbReference type="SAM" id="Phobius"/>
    </source>
</evidence>
<accession>A0A9P4MBX0</accession>
<evidence type="ECO:0000313" key="9">
    <source>
        <dbReference type="Proteomes" id="UP000799439"/>
    </source>
</evidence>
<feature type="transmembrane region" description="Helical" evidence="6">
    <location>
        <begin position="234"/>
        <end position="255"/>
    </location>
</feature>
<dbReference type="OrthoDB" id="5417887at2759"/>
<feature type="transmembrane region" description="Helical" evidence="6">
    <location>
        <begin position="114"/>
        <end position="134"/>
    </location>
</feature>
<sequence length="378" mass="41954">MGVSWSLGILGLLTTFIRHRYASKTPNGKLRWDYVFACATAKCALAALVMLTFAVAHGLGNDMWALHYSDLTDAIFYTFMSLAAGTIAIIFAKLSVVALLLQIEDGLQRKRRKALFLIAAVFTTANLLVLPANFTRCTPTRKIWDPLVPGTCNFNFSRYTGMMQSYVTGITDFILALWPISFVVQITHNSLKTKIKIVVLMSMATLPGILGVLRAKQLENNTIYMNFTRNFSEFILFGSLELGLIVILTSVPVLASQFGHKWDKIMARSRSLSTEPIVRMEGPDDLAARQCEDSSSEHLTEPPQVNMHDLDATVSSRSQFVKSHRLEESSMLNTTSQDFARQSFLSGTLNALAYVMGQTKENSSEDNSSQHSDALQVV</sequence>
<feature type="transmembrane region" description="Helical" evidence="6">
    <location>
        <begin position="75"/>
        <end position="102"/>
    </location>
</feature>
<keyword evidence="2 6" id="KW-0812">Transmembrane</keyword>
<dbReference type="Pfam" id="PF20684">
    <property type="entry name" value="Fung_rhodopsin"/>
    <property type="match status" value="1"/>
</dbReference>
<dbReference type="InterPro" id="IPR052337">
    <property type="entry name" value="SAT4-like"/>
</dbReference>
<evidence type="ECO:0000256" key="2">
    <source>
        <dbReference type="ARBA" id="ARBA00022692"/>
    </source>
</evidence>
<comment type="subcellular location">
    <subcellularLocation>
        <location evidence="1">Membrane</location>
        <topology evidence="1">Multi-pass membrane protein</topology>
    </subcellularLocation>
</comment>
<dbReference type="PANTHER" id="PTHR33048">
    <property type="entry name" value="PTH11-LIKE INTEGRAL MEMBRANE PROTEIN (AFU_ORTHOLOGUE AFUA_5G11245)"/>
    <property type="match status" value="1"/>
</dbReference>
<feature type="transmembrane region" description="Helical" evidence="6">
    <location>
        <begin position="195"/>
        <end position="214"/>
    </location>
</feature>
<dbReference type="EMBL" id="ML996094">
    <property type="protein sequence ID" value="KAF2148065.1"/>
    <property type="molecule type" value="Genomic_DNA"/>
</dbReference>
<evidence type="ECO:0000256" key="3">
    <source>
        <dbReference type="ARBA" id="ARBA00022989"/>
    </source>
</evidence>
<evidence type="ECO:0000256" key="4">
    <source>
        <dbReference type="ARBA" id="ARBA00023136"/>
    </source>
</evidence>
<feature type="domain" description="Rhodopsin" evidence="7">
    <location>
        <begin position="22"/>
        <end position="256"/>
    </location>
</feature>
<evidence type="ECO:0000256" key="1">
    <source>
        <dbReference type="ARBA" id="ARBA00004141"/>
    </source>
</evidence>
<dbReference type="InterPro" id="IPR049326">
    <property type="entry name" value="Rhodopsin_dom_fungi"/>
</dbReference>
<name>A0A9P4MBX0_9PEZI</name>
<keyword evidence="3 6" id="KW-1133">Transmembrane helix</keyword>
<reference evidence="8" key="1">
    <citation type="journal article" date="2020" name="Stud. Mycol.">
        <title>101 Dothideomycetes genomes: a test case for predicting lifestyles and emergence of pathogens.</title>
        <authorList>
            <person name="Haridas S."/>
            <person name="Albert R."/>
            <person name="Binder M."/>
            <person name="Bloem J."/>
            <person name="Labutti K."/>
            <person name="Salamov A."/>
            <person name="Andreopoulos B."/>
            <person name="Baker S."/>
            <person name="Barry K."/>
            <person name="Bills G."/>
            <person name="Bluhm B."/>
            <person name="Cannon C."/>
            <person name="Castanera R."/>
            <person name="Culley D."/>
            <person name="Daum C."/>
            <person name="Ezra D."/>
            <person name="Gonzalez J."/>
            <person name="Henrissat B."/>
            <person name="Kuo A."/>
            <person name="Liang C."/>
            <person name="Lipzen A."/>
            <person name="Lutzoni F."/>
            <person name="Magnuson J."/>
            <person name="Mondo S."/>
            <person name="Nolan M."/>
            <person name="Ohm R."/>
            <person name="Pangilinan J."/>
            <person name="Park H.-J."/>
            <person name="Ramirez L."/>
            <person name="Alfaro M."/>
            <person name="Sun H."/>
            <person name="Tritt A."/>
            <person name="Yoshinaga Y."/>
            <person name="Zwiers L.-H."/>
            <person name="Turgeon B."/>
            <person name="Goodwin S."/>
            <person name="Spatafora J."/>
            <person name="Crous P."/>
            <person name="Grigoriev I."/>
        </authorList>
    </citation>
    <scope>NUCLEOTIDE SEQUENCE</scope>
    <source>
        <strain evidence="8">CBS 260.36</strain>
    </source>
</reference>
<dbReference type="Proteomes" id="UP000799439">
    <property type="component" value="Unassembled WGS sequence"/>
</dbReference>
<dbReference type="PANTHER" id="PTHR33048:SF47">
    <property type="entry name" value="INTEGRAL MEMBRANE PROTEIN-RELATED"/>
    <property type="match status" value="1"/>
</dbReference>
<dbReference type="AlphaFoldDB" id="A0A9P4MBX0"/>
<protein>
    <recommendedName>
        <fullName evidence="7">Rhodopsin domain-containing protein</fullName>
    </recommendedName>
</protein>
<evidence type="ECO:0000313" key="8">
    <source>
        <dbReference type="EMBL" id="KAF2148065.1"/>
    </source>
</evidence>
<keyword evidence="9" id="KW-1185">Reference proteome</keyword>
<evidence type="ECO:0000256" key="5">
    <source>
        <dbReference type="ARBA" id="ARBA00038359"/>
    </source>
</evidence>
<feature type="transmembrane region" description="Helical" evidence="6">
    <location>
        <begin position="34"/>
        <end position="55"/>
    </location>
</feature>
<evidence type="ECO:0000259" key="7">
    <source>
        <dbReference type="Pfam" id="PF20684"/>
    </source>
</evidence>
<proteinExistence type="inferred from homology"/>